<feature type="region of interest" description="Disordered" evidence="1">
    <location>
        <begin position="23"/>
        <end position="69"/>
    </location>
</feature>
<accession>A0A182VWS1</accession>
<evidence type="ECO:0000313" key="2">
    <source>
        <dbReference type="EnsemblMetazoa" id="AMIN002520-PA"/>
    </source>
</evidence>
<evidence type="ECO:0000256" key="1">
    <source>
        <dbReference type="SAM" id="MobiDB-lite"/>
    </source>
</evidence>
<dbReference type="VEuPathDB" id="VectorBase:AMIN002520"/>
<sequence length="69" mass="7209">MVAEFVVEICALSSAVRAIGLTESRRRHSSEDVQEAAAGNVPASTPLGKSHPIKYMAPDAGRGSGENVE</sequence>
<reference evidence="2" key="2">
    <citation type="submission" date="2020-05" db="UniProtKB">
        <authorList>
            <consortium name="EnsemblMetazoa"/>
        </authorList>
    </citation>
    <scope>IDENTIFICATION</scope>
    <source>
        <strain evidence="2">MINIMUS1</strain>
    </source>
</reference>
<evidence type="ECO:0000313" key="3">
    <source>
        <dbReference type="Proteomes" id="UP000075920"/>
    </source>
</evidence>
<proteinExistence type="predicted"/>
<dbReference type="AlphaFoldDB" id="A0A182VWS1"/>
<dbReference type="Proteomes" id="UP000075920">
    <property type="component" value="Unassembled WGS sequence"/>
</dbReference>
<protein>
    <submittedName>
        <fullName evidence="2">Uncharacterized protein</fullName>
    </submittedName>
</protein>
<name>A0A182VWS1_9DIPT</name>
<reference evidence="3" key="1">
    <citation type="submission" date="2013-03" db="EMBL/GenBank/DDBJ databases">
        <title>The Genome Sequence of Anopheles minimus MINIMUS1.</title>
        <authorList>
            <consortium name="The Broad Institute Genomics Platform"/>
            <person name="Neafsey D.E."/>
            <person name="Walton C."/>
            <person name="Walker B."/>
            <person name="Young S.K."/>
            <person name="Zeng Q."/>
            <person name="Gargeya S."/>
            <person name="Fitzgerald M."/>
            <person name="Haas B."/>
            <person name="Abouelleil A."/>
            <person name="Allen A.W."/>
            <person name="Alvarado L."/>
            <person name="Arachchi H.M."/>
            <person name="Berlin A.M."/>
            <person name="Chapman S.B."/>
            <person name="Gainer-Dewar J."/>
            <person name="Goldberg J."/>
            <person name="Griggs A."/>
            <person name="Gujja S."/>
            <person name="Hansen M."/>
            <person name="Howarth C."/>
            <person name="Imamovic A."/>
            <person name="Ireland A."/>
            <person name="Larimer J."/>
            <person name="McCowan C."/>
            <person name="Murphy C."/>
            <person name="Pearson M."/>
            <person name="Poon T.W."/>
            <person name="Priest M."/>
            <person name="Roberts A."/>
            <person name="Saif S."/>
            <person name="Shea T."/>
            <person name="Sisk P."/>
            <person name="Sykes S."/>
            <person name="Wortman J."/>
            <person name="Nusbaum C."/>
            <person name="Birren B."/>
        </authorList>
    </citation>
    <scope>NUCLEOTIDE SEQUENCE [LARGE SCALE GENOMIC DNA]</scope>
    <source>
        <strain evidence="3">MINIMUS1</strain>
    </source>
</reference>
<keyword evidence="3" id="KW-1185">Reference proteome</keyword>
<organism evidence="2 3">
    <name type="scientific">Anopheles minimus</name>
    <dbReference type="NCBI Taxonomy" id="112268"/>
    <lineage>
        <taxon>Eukaryota</taxon>
        <taxon>Metazoa</taxon>
        <taxon>Ecdysozoa</taxon>
        <taxon>Arthropoda</taxon>
        <taxon>Hexapoda</taxon>
        <taxon>Insecta</taxon>
        <taxon>Pterygota</taxon>
        <taxon>Neoptera</taxon>
        <taxon>Endopterygota</taxon>
        <taxon>Diptera</taxon>
        <taxon>Nematocera</taxon>
        <taxon>Culicoidea</taxon>
        <taxon>Culicidae</taxon>
        <taxon>Anophelinae</taxon>
        <taxon>Anopheles</taxon>
    </lineage>
</organism>
<dbReference type="EnsemblMetazoa" id="AMIN002520-RA">
    <property type="protein sequence ID" value="AMIN002520-PA"/>
    <property type="gene ID" value="AMIN002520"/>
</dbReference>